<evidence type="ECO:0000256" key="2">
    <source>
        <dbReference type="SAM" id="MobiDB-lite"/>
    </source>
</evidence>
<dbReference type="EMBL" id="JAAAXJ010000002">
    <property type="protein sequence ID" value="NBJ23847.1"/>
    <property type="molecule type" value="Genomic_DNA"/>
</dbReference>
<name>A0ABW9YTZ4_9HYPH</name>
<evidence type="ECO:0000259" key="4">
    <source>
        <dbReference type="Pfam" id="PF03968"/>
    </source>
</evidence>
<sequence length="214" mass="21723">MSLTRAALALALLSSVPPGAAWAQASKERAVGFGNFGSSKEPIKIDANKLDVFDKEGRAVFTGDVVAVQGESTMKCTVMTVFYEQRDQSGGPATPAPAAAAGADDSAIKKIDCKGPVTIVSRTQVATGENATFDRGSNKILLTGNATLSDGPNVTKGERVLYDINTGVANIETAPGGRVRALFVPGSGGPAPTGAGGGANAPAKPKPQQRPATN</sequence>
<organism evidence="5 6">
    <name type="scientific">Microvirga arsenatis</name>
    <dbReference type="NCBI Taxonomy" id="2692265"/>
    <lineage>
        <taxon>Bacteria</taxon>
        <taxon>Pseudomonadati</taxon>
        <taxon>Pseudomonadota</taxon>
        <taxon>Alphaproteobacteria</taxon>
        <taxon>Hyphomicrobiales</taxon>
        <taxon>Methylobacteriaceae</taxon>
        <taxon>Microvirga</taxon>
    </lineage>
</organism>
<dbReference type="InterPro" id="IPR005653">
    <property type="entry name" value="OstA-like_N"/>
</dbReference>
<gene>
    <name evidence="5" type="ORF">GR303_05695</name>
</gene>
<feature type="chain" id="PRO_5045302543" evidence="3">
    <location>
        <begin position="24"/>
        <end position="214"/>
    </location>
</feature>
<keyword evidence="6" id="KW-1185">Reference proteome</keyword>
<evidence type="ECO:0000313" key="6">
    <source>
        <dbReference type="Proteomes" id="UP000818323"/>
    </source>
</evidence>
<dbReference type="PANTHER" id="PTHR36504:SF1">
    <property type="entry name" value="LIPOPOLYSACCHARIDE EXPORT SYSTEM PROTEIN LPTA"/>
    <property type="match status" value="1"/>
</dbReference>
<accession>A0ABW9YTZ4</accession>
<dbReference type="Proteomes" id="UP000818323">
    <property type="component" value="Unassembled WGS sequence"/>
</dbReference>
<reference evidence="5 6" key="1">
    <citation type="submission" date="2020-01" db="EMBL/GenBank/DDBJ databases">
        <title>Microvirga sp. nov., an arsenate reduction bacterium isolated from Tibet hotspring sediments.</title>
        <authorList>
            <person name="Yuan C.-G."/>
        </authorList>
    </citation>
    <scope>NUCLEOTIDE SEQUENCE [LARGE SCALE GENOMIC DNA]</scope>
    <source>
        <strain evidence="5 6">SYSU G3D203</strain>
    </source>
</reference>
<proteinExistence type="predicted"/>
<feature type="domain" description="Organic solvent tolerance-like N-terminal" evidence="4">
    <location>
        <begin position="44"/>
        <end position="167"/>
    </location>
</feature>
<feature type="compositionally biased region" description="Gly residues" evidence="2">
    <location>
        <begin position="186"/>
        <end position="199"/>
    </location>
</feature>
<dbReference type="Gene3D" id="2.60.450.10">
    <property type="entry name" value="Lipopolysaccharide (LPS) transport protein A like domain"/>
    <property type="match status" value="1"/>
</dbReference>
<evidence type="ECO:0000256" key="3">
    <source>
        <dbReference type="SAM" id="SignalP"/>
    </source>
</evidence>
<evidence type="ECO:0000256" key="1">
    <source>
        <dbReference type="ARBA" id="ARBA00022729"/>
    </source>
</evidence>
<evidence type="ECO:0000313" key="5">
    <source>
        <dbReference type="EMBL" id="NBJ23847.1"/>
    </source>
</evidence>
<comment type="caution">
    <text evidence="5">The sequence shown here is derived from an EMBL/GenBank/DDBJ whole genome shotgun (WGS) entry which is preliminary data.</text>
</comment>
<feature type="signal peptide" evidence="3">
    <location>
        <begin position="1"/>
        <end position="23"/>
    </location>
</feature>
<keyword evidence="1 3" id="KW-0732">Signal</keyword>
<protein>
    <submittedName>
        <fullName evidence="5">Organic solvent tolerance protein OstA</fullName>
    </submittedName>
</protein>
<dbReference type="PANTHER" id="PTHR36504">
    <property type="entry name" value="LIPOPOLYSACCHARIDE EXPORT SYSTEM PROTEIN LPTA"/>
    <property type="match status" value="1"/>
</dbReference>
<dbReference type="InterPro" id="IPR052037">
    <property type="entry name" value="LPS_export_LptA"/>
</dbReference>
<feature type="region of interest" description="Disordered" evidence="2">
    <location>
        <begin position="184"/>
        <end position="214"/>
    </location>
</feature>
<dbReference type="Pfam" id="PF03968">
    <property type="entry name" value="LptD_N"/>
    <property type="match status" value="1"/>
</dbReference>